<reference evidence="2" key="2">
    <citation type="submission" date="2025-08" db="UniProtKB">
        <authorList>
            <consortium name="Ensembl"/>
        </authorList>
    </citation>
    <scope>IDENTIFICATION</scope>
</reference>
<reference evidence="2" key="3">
    <citation type="submission" date="2025-09" db="UniProtKB">
        <authorList>
            <consortium name="Ensembl"/>
        </authorList>
    </citation>
    <scope>IDENTIFICATION</scope>
</reference>
<evidence type="ECO:0000313" key="2">
    <source>
        <dbReference type="Ensembl" id="ENSAOCP00000014012.2"/>
    </source>
</evidence>
<dbReference type="AlphaFoldDB" id="A0A3Q1BHV9"/>
<name>A0A3Q1BHV9_AMPOC</name>
<dbReference type="PANTHER" id="PTHR46068">
    <property type="entry name" value="PROTEIN CBG27172"/>
    <property type="match status" value="1"/>
</dbReference>
<dbReference type="InterPro" id="IPR036397">
    <property type="entry name" value="RNaseH_sf"/>
</dbReference>
<dbReference type="GO" id="GO:0003676">
    <property type="term" value="F:nucleic acid binding"/>
    <property type="evidence" value="ECO:0007669"/>
    <property type="project" value="InterPro"/>
</dbReference>
<dbReference type="PANTHER" id="PTHR46068:SF1">
    <property type="entry name" value="TRANSPOSASE IS30-LIKE HTH DOMAIN-CONTAINING PROTEIN"/>
    <property type="match status" value="1"/>
</dbReference>
<dbReference type="OMA" id="KMAEGMR"/>
<dbReference type="GeneTree" id="ENSGT00940000176284"/>
<dbReference type="Gene3D" id="3.30.420.10">
    <property type="entry name" value="Ribonuclease H-like superfamily/Ribonuclease H"/>
    <property type="match status" value="1"/>
</dbReference>
<reference evidence="2 3" key="1">
    <citation type="submission" date="2022-01" db="EMBL/GenBank/DDBJ databases">
        <title>A chromosome-scale genome assembly of the false clownfish, Amphiprion ocellaris.</title>
        <authorList>
            <person name="Ryu T."/>
        </authorList>
    </citation>
    <scope>NUCLEOTIDE SEQUENCE [LARGE SCALE GENOMIC DNA]</scope>
</reference>
<feature type="region of interest" description="Disordered" evidence="1">
    <location>
        <begin position="42"/>
        <end position="63"/>
    </location>
</feature>
<dbReference type="SUPFAM" id="SSF46689">
    <property type="entry name" value="Homeodomain-like"/>
    <property type="match status" value="1"/>
</dbReference>
<evidence type="ECO:0008006" key="4">
    <source>
        <dbReference type="Google" id="ProtNLM"/>
    </source>
</evidence>
<dbReference type="Ensembl" id="ENSAOCT00000022218.2">
    <property type="protein sequence ID" value="ENSAOCP00000014012.2"/>
    <property type="gene ID" value="ENSAOCG00000018592.2"/>
</dbReference>
<organism evidence="2 3">
    <name type="scientific">Amphiprion ocellaris</name>
    <name type="common">Clown anemonefish</name>
    <dbReference type="NCBI Taxonomy" id="80972"/>
    <lineage>
        <taxon>Eukaryota</taxon>
        <taxon>Metazoa</taxon>
        <taxon>Chordata</taxon>
        <taxon>Craniata</taxon>
        <taxon>Vertebrata</taxon>
        <taxon>Euteleostomi</taxon>
        <taxon>Actinopterygii</taxon>
        <taxon>Neopterygii</taxon>
        <taxon>Teleostei</taxon>
        <taxon>Neoteleostei</taxon>
        <taxon>Acanthomorphata</taxon>
        <taxon>Ovalentaria</taxon>
        <taxon>Pomacentridae</taxon>
        <taxon>Amphiprion</taxon>
    </lineage>
</organism>
<evidence type="ECO:0000313" key="3">
    <source>
        <dbReference type="Proteomes" id="UP001501940"/>
    </source>
</evidence>
<proteinExistence type="predicted"/>
<feature type="compositionally biased region" description="Basic residues" evidence="1">
    <location>
        <begin position="53"/>
        <end position="63"/>
    </location>
</feature>
<sequence length="326" mass="36960">MTSPGQADPVRQLLEKTICCFDSPGPVNVCRKTVYNVMKRYKETGNTTSKPIPGRKRSVRTKRNVERVKKRVQRNPRRSMRATAKEVNISRTSLRRIVKQDLGLKALKMQHRQLISAEIQGATDKVMVWSDEKMFTVQAVVNSQNDRVYAHSAQHLPEGCRTHFHRQKPAGVMVWAAVASDGSKSPLVFIQEGVKVNSQVYLQMLEEKVLPWCTNAFGNQYVFTQDGAPAHTSNITQAWCKQHFPGFWDKNMWPPSSPDINPMDFAIWSILERDVSRVSHSSVTALKTALMKSWSKLDAETVRRSCQAVPSRLQVMIKAKGGHIEM</sequence>
<protein>
    <recommendedName>
        <fullName evidence="4">Tc1-like transposase DDE domain-containing protein</fullName>
    </recommendedName>
</protein>
<accession>A0A3Q1BHV9</accession>
<evidence type="ECO:0000256" key="1">
    <source>
        <dbReference type="SAM" id="MobiDB-lite"/>
    </source>
</evidence>
<dbReference type="InterPro" id="IPR009057">
    <property type="entry name" value="Homeodomain-like_sf"/>
</dbReference>
<dbReference type="Proteomes" id="UP001501940">
    <property type="component" value="Chromosome 4"/>
</dbReference>
<dbReference type="STRING" id="80972.ENSAOCP00000014012"/>
<keyword evidence="3" id="KW-1185">Reference proteome</keyword>